<dbReference type="SUPFAM" id="SSF56935">
    <property type="entry name" value="Porins"/>
    <property type="match status" value="1"/>
</dbReference>
<dbReference type="EMBL" id="JACOGF010000005">
    <property type="protein sequence ID" value="MBC3918160.1"/>
    <property type="molecule type" value="Genomic_DNA"/>
</dbReference>
<accession>A0ABR6ZQI0</accession>
<evidence type="ECO:0000313" key="1">
    <source>
        <dbReference type="EMBL" id="MBC3918160.1"/>
    </source>
</evidence>
<keyword evidence="2" id="KW-1185">Reference proteome</keyword>
<dbReference type="InterPro" id="IPR010239">
    <property type="entry name" value="CHP02001"/>
</dbReference>
<name>A0ABR6ZQI0_9BURK</name>
<gene>
    <name evidence="1" type="ORF">H8L32_11785</name>
</gene>
<protein>
    <recommendedName>
        <fullName evidence="3">Cellulose biosynthesis protein BcsS</fullName>
    </recommendedName>
</protein>
<reference evidence="1 2" key="1">
    <citation type="submission" date="2020-08" db="EMBL/GenBank/DDBJ databases">
        <title>Novel species isolated from subtropical streams in China.</title>
        <authorList>
            <person name="Lu H."/>
        </authorList>
    </citation>
    <scope>NUCLEOTIDE SEQUENCE [LARGE SCALE GENOMIC DNA]</scope>
    <source>
        <strain evidence="1 2">CY18W</strain>
    </source>
</reference>
<evidence type="ECO:0008006" key="3">
    <source>
        <dbReference type="Google" id="ProtNLM"/>
    </source>
</evidence>
<evidence type="ECO:0000313" key="2">
    <source>
        <dbReference type="Proteomes" id="UP000650424"/>
    </source>
</evidence>
<dbReference type="NCBIfam" id="TIGR02001">
    <property type="entry name" value="gcw_chp"/>
    <property type="match status" value="1"/>
</dbReference>
<dbReference type="Proteomes" id="UP000650424">
    <property type="component" value="Unassembled WGS sequence"/>
</dbReference>
<proteinExistence type="predicted"/>
<organism evidence="1 2">
    <name type="scientific">Undibacterium hunanense</name>
    <dbReference type="NCBI Taxonomy" id="2762292"/>
    <lineage>
        <taxon>Bacteria</taxon>
        <taxon>Pseudomonadati</taxon>
        <taxon>Pseudomonadota</taxon>
        <taxon>Betaproteobacteria</taxon>
        <taxon>Burkholderiales</taxon>
        <taxon>Oxalobacteraceae</taxon>
        <taxon>Undibacterium</taxon>
    </lineage>
</organism>
<comment type="caution">
    <text evidence="1">The sequence shown here is derived from an EMBL/GenBank/DDBJ whole genome shotgun (WGS) entry which is preliminary data.</text>
</comment>
<dbReference type="RefSeq" id="WP_186947431.1">
    <property type="nucleotide sequence ID" value="NZ_JACOGF010000005.1"/>
</dbReference>
<dbReference type="Pfam" id="PF09694">
    <property type="entry name" value="Gcw_chp"/>
    <property type="match status" value="1"/>
</dbReference>
<sequence>MAIHKGAVLLKFCAIFILTLFAFEGKAHAQVSGSITLVSDYFYRGISLSDGQPAPQLNLVYDNPDGWYAGAFGSKVRANSKSSDGEQILLYSGFSRRLNSGVVWEAGATGSLFPKATDLNYGEIFTGVMVDNLSARIYYSPNYIGLDAKTLYLEANADYALHERIDLFSHIGWLTYPDAKPGQVINNRFDARIGLGANFASWKLQLAYGISRQRRAYSPGKYQSPVRDSLVFSASYLF</sequence>